<evidence type="ECO:0000313" key="6">
    <source>
        <dbReference type="EMBL" id="CAJ0582401.1"/>
    </source>
</evidence>
<feature type="non-terminal residue" evidence="6">
    <location>
        <position position="299"/>
    </location>
</feature>
<gene>
    <name evidence="6" type="ORF">MSPICULIGERA_LOCUS20534</name>
</gene>
<comment type="subcellular location">
    <subcellularLocation>
        <location evidence="1">Membrane</location>
        <topology evidence="1">Multi-pass membrane protein</topology>
    </subcellularLocation>
</comment>
<feature type="transmembrane region" description="Helical" evidence="5">
    <location>
        <begin position="59"/>
        <end position="79"/>
    </location>
</feature>
<reference evidence="6" key="1">
    <citation type="submission" date="2023-06" db="EMBL/GenBank/DDBJ databases">
        <authorList>
            <person name="Delattre M."/>
        </authorList>
    </citation>
    <scope>NUCLEOTIDE SEQUENCE</scope>
    <source>
        <strain evidence="6">AF72</strain>
    </source>
</reference>
<dbReference type="InterPro" id="IPR005178">
    <property type="entry name" value="Ostalpha/TMEM184C"/>
</dbReference>
<evidence type="ECO:0000256" key="3">
    <source>
        <dbReference type="ARBA" id="ARBA00022989"/>
    </source>
</evidence>
<accession>A0AA36D985</accession>
<dbReference type="EMBL" id="CATQJA010002664">
    <property type="protein sequence ID" value="CAJ0582401.1"/>
    <property type="molecule type" value="Genomic_DNA"/>
</dbReference>
<name>A0AA36D985_9BILA</name>
<feature type="transmembrane region" description="Helical" evidence="5">
    <location>
        <begin position="265"/>
        <end position="286"/>
    </location>
</feature>
<feature type="transmembrane region" description="Helical" evidence="5">
    <location>
        <begin position="189"/>
        <end position="209"/>
    </location>
</feature>
<dbReference type="Proteomes" id="UP001177023">
    <property type="component" value="Unassembled WGS sequence"/>
</dbReference>
<protein>
    <submittedName>
        <fullName evidence="6">Uncharacterized protein</fullName>
    </submittedName>
</protein>
<evidence type="ECO:0000256" key="2">
    <source>
        <dbReference type="ARBA" id="ARBA00022692"/>
    </source>
</evidence>
<keyword evidence="2 5" id="KW-0812">Transmembrane</keyword>
<comment type="caution">
    <text evidence="6">The sequence shown here is derived from an EMBL/GenBank/DDBJ whole genome shotgun (WGS) entry which is preliminary data.</text>
</comment>
<proteinExistence type="predicted"/>
<evidence type="ECO:0000256" key="4">
    <source>
        <dbReference type="ARBA" id="ARBA00023136"/>
    </source>
</evidence>
<organism evidence="6 7">
    <name type="scientific">Mesorhabditis spiculigera</name>
    <dbReference type="NCBI Taxonomy" id="96644"/>
    <lineage>
        <taxon>Eukaryota</taxon>
        <taxon>Metazoa</taxon>
        <taxon>Ecdysozoa</taxon>
        <taxon>Nematoda</taxon>
        <taxon>Chromadorea</taxon>
        <taxon>Rhabditida</taxon>
        <taxon>Rhabditina</taxon>
        <taxon>Rhabditomorpha</taxon>
        <taxon>Rhabditoidea</taxon>
        <taxon>Rhabditidae</taxon>
        <taxon>Mesorhabditinae</taxon>
        <taxon>Mesorhabditis</taxon>
    </lineage>
</organism>
<keyword evidence="3 5" id="KW-1133">Transmembrane helix</keyword>
<dbReference type="PANTHER" id="PTHR23423">
    <property type="entry name" value="ORGANIC SOLUTE TRANSPORTER-RELATED"/>
    <property type="match status" value="1"/>
</dbReference>
<keyword evidence="4 5" id="KW-0472">Membrane</keyword>
<dbReference type="Pfam" id="PF03619">
    <property type="entry name" value="Solute_trans_a"/>
    <property type="match status" value="1"/>
</dbReference>
<keyword evidence="7" id="KW-1185">Reference proteome</keyword>
<feature type="transmembrane region" description="Helical" evidence="5">
    <location>
        <begin position="27"/>
        <end position="47"/>
    </location>
</feature>
<evidence type="ECO:0000256" key="1">
    <source>
        <dbReference type="ARBA" id="ARBA00004141"/>
    </source>
</evidence>
<dbReference type="SMART" id="SM01417">
    <property type="entry name" value="Solute_trans_a"/>
    <property type="match status" value="1"/>
</dbReference>
<dbReference type="GO" id="GO:0016020">
    <property type="term" value="C:membrane"/>
    <property type="evidence" value="ECO:0007669"/>
    <property type="project" value="UniProtKB-SubCell"/>
</dbReference>
<evidence type="ECO:0000313" key="7">
    <source>
        <dbReference type="Proteomes" id="UP001177023"/>
    </source>
</evidence>
<sequence length="299" mass="33669">MNFSNFPPKSSDYWEAMPALYKTFNSIQALMLLIIFALTIKMIIDILRLIRDDLVQSDMLTVITTPFNVALCCALGNIFPRSADFLYSIGLVVLMSSLYRVISLLYNAYGGVNNFSSWLLSRGNGRIRLSVPPMCCCCKCLPSPSATPRNLRRLRWVAMQSPLVRIVVQIILLIMTMEEVPLDSKSNQLVTQIGLISTLFGIYITHVMLHNAKEFLDEHGMVVLLRSADVAQGLYTGLKSIFDLLARNSDFGNTDFMSSEASGNFFFNFAATVLFLILAIVQFIYVRPSRSKLFELRVL</sequence>
<dbReference type="AlphaFoldDB" id="A0AA36D985"/>
<feature type="transmembrane region" description="Helical" evidence="5">
    <location>
        <begin position="156"/>
        <end position="177"/>
    </location>
</feature>
<evidence type="ECO:0000256" key="5">
    <source>
        <dbReference type="SAM" id="Phobius"/>
    </source>
</evidence>